<comment type="caution">
    <text evidence="1">The sequence shown here is derived from an EMBL/GenBank/DDBJ whole genome shotgun (WGS) entry which is preliminary data.</text>
</comment>
<dbReference type="EMBL" id="QGKV02000832">
    <property type="protein sequence ID" value="KAF3544972.1"/>
    <property type="molecule type" value="Genomic_DNA"/>
</dbReference>
<sequence length="57" mass="6638">MSTLMSSPPFLTFLAPHNLRRWTSAVFEHRPAFRCSSIPEDLFIDQGCICYIHRLRA</sequence>
<organism evidence="1 2">
    <name type="scientific">Brassica cretica</name>
    <name type="common">Mustard</name>
    <dbReference type="NCBI Taxonomy" id="69181"/>
    <lineage>
        <taxon>Eukaryota</taxon>
        <taxon>Viridiplantae</taxon>
        <taxon>Streptophyta</taxon>
        <taxon>Embryophyta</taxon>
        <taxon>Tracheophyta</taxon>
        <taxon>Spermatophyta</taxon>
        <taxon>Magnoliopsida</taxon>
        <taxon>eudicotyledons</taxon>
        <taxon>Gunneridae</taxon>
        <taxon>Pentapetalae</taxon>
        <taxon>rosids</taxon>
        <taxon>malvids</taxon>
        <taxon>Brassicales</taxon>
        <taxon>Brassicaceae</taxon>
        <taxon>Brassiceae</taxon>
        <taxon>Brassica</taxon>
    </lineage>
</organism>
<evidence type="ECO:0000313" key="2">
    <source>
        <dbReference type="Proteomes" id="UP000266723"/>
    </source>
</evidence>
<keyword evidence="2" id="KW-1185">Reference proteome</keyword>
<dbReference type="Proteomes" id="UP000266723">
    <property type="component" value="Unassembled WGS sequence"/>
</dbReference>
<evidence type="ECO:0000313" key="1">
    <source>
        <dbReference type="EMBL" id="KAF3544972.1"/>
    </source>
</evidence>
<gene>
    <name evidence="1" type="ORF">DY000_02005738</name>
</gene>
<protein>
    <submittedName>
        <fullName evidence="1">Uncharacterized protein</fullName>
    </submittedName>
</protein>
<accession>A0ABQ7C005</accession>
<proteinExistence type="predicted"/>
<name>A0ABQ7C005_BRACR</name>
<reference evidence="1 2" key="1">
    <citation type="journal article" date="2020" name="BMC Genomics">
        <title>Intraspecific diversification of the crop wild relative Brassica cretica Lam. using demographic model selection.</title>
        <authorList>
            <person name="Kioukis A."/>
            <person name="Michalopoulou V.A."/>
            <person name="Briers L."/>
            <person name="Pirintsos S."/>
            <person name="Studholme D.J."/>
            <person name="Pavlidis P."/>
            <person name="Sarris P.F."/>
        </authorList>
    </citation>
    <scope>NUCLEOTIDE SEQUENCE [LARGE SCALE GENOMIC DNA]</scope>
    <source>
        <strain evidence="2">cv. PFS-1207/04</strain>
    </source>
</reference>